<protein>
    <recommendedName>
        <fullName evidence="4">G protein pathway suppressor 2</fullName>
    </recommendedName>
</protein>
<dbReference type="GO" id="GO:0006357">
    <property type="term" value="P:regulation of transcription by RNA polymerase II"/>
    <property type="evidence" value="ECO:0007669"/>
    <property type="project" value="TreeGrafter"/>
</dbReference>
<organism evidence="2 3">
    <name type="scientific">Rhipicephalus sanguineus</name>
    <name type="common">Brown dog tick</name>
    <name type="synonym">Ixodes sanguineus</name>
    <dbReference type="NCBI Taxonomy" id="34632"/>
    <lineage>
        <taxon>Eukaryota</taxon>
        <taxon>Metazoa</taxon>
        <taxon>Ecdysozoa</taxon>
        <taxon>Arthropoda</taxon>
        <taxon>Chelicerata</taxon>
        <taxon>Arachnida</taxon>
        <taxon>Acari</taxon>
        <taxon>Parasitiformes</taxon>
        <taxon>Ixodida</taxon>
        <taxon>Ixodoidea</taxon>
        <taxon>Ixodidae</taxon>
        <taxon>Rhipicephalinae</taxon>
        <taxon>Rhipicephalus</taxon>
        <taxon>Rhipicephalus</taxon>
    </lineage>
</organism>
<reference evidence="2" key="2">
    <citation type="submission" date="2021-09" db="EMBL/GenBank/DDBJ databases">
        <authorList>
            <person name="Jia N."/>
            <person name="Wang J."/>
            <person name="Shi W."/>
            <person name="Du L."/>
            <person name="Sun Y."/>
            <person name="Zhan W."/>
            <person name="Jiang J."/>
            <person name="Wang Q."/>
            <person name="Zhang B."/>
            <person name="Ji P."/>
            <person name="Sakyi L.B."/>
            <person name="Cui X."/>
            <person name="Yuan T."/>
            <person name="Jiang B."/>
            <person name="Yang W."/>
            <person name="Lam T.T.-Y."/>
            <person name="Chang Q."/>
            <person name="Ding S."/>
            <person name="Wang X."/>
            <person name="Zhu J."/>
            <person name="Ruan X."/>
            <person name="Zhao L."/>
            <person name="Wei J."/>
            <person name="Que T."/>
            <person name="Du C."/>
            <person name="Cheng J."/>
            <person name="Dai P."/>
            <person name="Han X."/>
            <person name="Huang E."/>
            <person name="Gao Y."/>
            <person name="Liu J."/>
            <person name="Shao H."/>
            <person name="Ye R."/>
            <person name="Li L."/>
            <person name="Wei W."/>
            <person name="Wang X."/>
            <person name="Wang C."/>
            <person name="Huo Q."/>
            <person name="Li W."/>
            <person name="Guo W."/>
            <person name="Chen H."/>
            <person name="Chen S."/>
            <person name="Zhou L."/>
            <person name="Zhou L."/>
            <person name="Ni X."/>
            <person name="Tian J."/>
            <person name="Zhou Y."/>
            <person name="Sheng Y."/>
            <person name="Liu T."/>
            <person name="Pan Y."/>
            <person name="Xia L."/>
            <person name="Li J."/>
            <person name="Zhao F."/>
            <person name="Cao W."/>
        </authorList>
    </citation>
    <scope>NUCLEOTIDE SEQUENCE</scope>
    <source>
        <strain evidence="2">Rsan-2018</strain>
        <tissue evidence="2">Larvae</tissue>
    </source>
</reference>
<dbReference type="GO" id="GO:0003712">
    <property type="term" value="F:transcription coregulator activity"/>
    <property type="evidence" value="ECO:0007669"/>
    <property type="project" value="TreeGrafter"/>
</dbReference>
<dbReference type="Pfam" id="PF15991">
    <property type="entry name" value="G_path_suppress"/>
    <property type="match status" value="1"/>
</dbReference>
<keyword evidence="3" id="KW-1185">Reference proteome</keyword>
<accession>A0A9D4TAC9</accession>
<name>A0A9D4TAC9_RHISA</name>
<keyword evidence="1" id="KW-0175">Coiled coil</keyword>
<evidence type="ECO:0008006" key="4">
    <source>
        <dbReference type="Google" id="ProtNLM"/>
    </source>
</evidence>
<evidence type="ECO:0000313" key="3">
    <source>
        <dbReference type="Proteomes" id="UP000821837"/>
    </source>
</evidence>
<dbReference type="GO" id="GO:0005667">
    <property type="term" value="C:transcription regulator complex"/>
    <property type="evidence" value="ECO:0007669"/>
    <property type="project" value="TreeGrafter"/>
</dbReference>
<dbReference type="Proteomes" id="UP000821837">
    <property type="component" value="Chromosome 1"/>
</dbReference>
<reference evidence="2" key="1">
    <citation type="journal article" date="2020" name="Cell">
        <title>Large-Scale Comparative Analyses of Tick Genomes Elucidate Their Genetic Diversity and Vector Capacities.</title>
        <authorList>
            <consortium name="Tick Genome and Microbiome Consortium (TIGMIC)"/>
            <person name="Jia N."/>
            <person name="Wang J."/>
            <person name="Shi W."/>
            <person name="Du L."/>
            <person name="Sun Y."/>
            <person name="Zhan W."/>
            <person name="Jiang J.F."/>
            <person name="Wang Q."/>
            <person name="Zhang B."/>
            <person name="Ji P."/>
            <person name="Bell-Sakyi L."/>
            <person name="Cui X.M."/>
            <person name="Yuan T.T."/>
            <person name="Jiang B.G."/>
            <person name="Yang W.F."/>
            <person name="Lam T.T."/>
            <person name="Chang Q.C."/>
            <person name="Ding S.J."/>
            <person name="Wang X.J."/>
            <person name="Zhu J.G."/>
            <person name="Ruan X.D."/>
            <person name="Zhao L."/>
            <person name="Wei J.T."/>
            <person name="Ye R.Z."/>
            <person name="Que T.C."/>
            <person name="Du C.H."/>
            <person name="Zhou Y.H."/>
            <person name="Cheng J.X."/>
            <person name="Dai P.F."/>
            <person name="Guo W.B."/>
            <person name="Han X.H."/>
            <person name="Huang E.J."/>
            <person name="Li L.F."/>
            <person name="Wei W."/>
            <person name="Gao Y.C."/>
            <person name="Liu J.Z."/>
            <person name="Shao H.Z."/>
            <person name="Wang X."/>
            <person name="Wang C.C."/>
            <person name="Yang T.C."/>
            <person name="Huo Q.B."/>
            <person name="Li W."/>
            <person name="Chen H.Y."/>
            <person name="Chen S.E."/>
            <person name="Zhou L.G."/>
            <person name="Ni X.B."/>
            <person name="Tian J.H."/>
            <person name="Sheng Y."/>
            <person name="Liu T."/>
            <person name="Pan Y.S."/>
            <person name="Xia L.Y."/>
            <person name="Li J."/>
            <person name="Zhao F."/>
            <person name="Cao W.C."/>
        </authorList>
    </citation>
    <scope>NUCLEOTIDE SEQUENCE</scope>
    <source>
        <strain evidence="2">Rsan-2018</strain>
    </source>
</reference>
<evidence type="ECO:0000313" key="2">
    <source>
        <dbReference type="EMBL" id="KAH7983806.1"/>
    </source>
</evidence>
<evidence type="ECO:0000256" key="1">
    <source>
        <dbReference type="SAM" id="Coils"/>
    </source>
</evidence>
<dbReference type="EMBL" id="JABSTV010001245">
    <property type="protein sequence ID" value="KAH7983806.1"/>
    <property type="molecule type" value="Genomic_DNA"/>
</dbReference>
<comment type="caution">
    <text evidence="2">The sequence shown here is derived from an EMBL/GenBank/DDBJ whole genome shotgun (WGS) entry which is preliminary data.</text>
</comment>
<dbReference type="AlphaFoldDB" id="A0A9D4TAC9"/>
<sequence length="201" mass="22095">MTLEEVRQERAKCEKRLQEHKEEKHQLFAQLRKVLEKEDAARHRELKRKACQMATVQAAAACTHANMTQPAVGAVGQVGQAQPFYSQSYAAMPYITTNTQSSTAVITDSSSLYWPQASSPAQSLYSQAGYWPSQYTYWPQVNGYGSTYVHYPPVVPSGTQQASYGYAAQNVFWGSGSAGLPNNNAATLASPFDTQPSTSRS</sequence>
<dbReference type="VEuPathDB" id="VectorBase:RSAN_026625"/>
<dbReference type="PANTHER" id="PTHR22654">
    <property type="entry name" value="G PROTEIN PATHWAY SUPPRESSOR 2"/>
    <property type="match status" value="1"/>
</dbReference>
<dbReference type="InterPro" id="IPR026094">
    <property type="entry name" value="GPS2"/>
</dbReference>
<feature type="coiled-coil region" evidence="1">
    <location>
        <begin position="3"/>
        <end position="37"/>
    </location>
</feature>
<dbReference type="PANTHER" id="PTHR22654:SF2">
    <property type="entry name" value="G PROTEIN PATHWAY SUPPRESSOR 2"/>
    <property type="match status" value="1"/>
</dbReference>
<proteinExistence type="predicted"/>
<gene>
    <name evidence="2" type="ORF">HPB52_014567</name>
</gene>